<accession>A0A8J6DZD9</accession>
<dbReference type="EMBL" id="JAHDYR010000024">
    <property type="protein sequence ID" value="KAG9393489.1"/>
    <property type="molecule type" value="Genomic_DNA"/>
</dbReference>
<organism evidence="1 2">
    <name type="scientific">Carpediemonas membranifera</name>
    <dbReference type="NCBI Taxonomy" id="201153"/>
    <lineage>
        <taxon>Eukaryota</taxon>
        <taxon>Metamonada</taxon>
        <taxon>Carpediemonas-like organisms</taxon>
        <taxon>Carpediemonas</taxon>
    </lineage>
</organism>
<comment type="caution">
    <text evidence="1">The sequence shown here is derived from an EMBL/GenBank/DDBJ whole genome shotgun (WGS) entry which is preliminary data.</text>
</comment>
<sequence>MTITVSQKNGLLWTLAHFHLVHIIHTHSYSSFFTVSVISRCRTKQHQSGAPTGPWSGNKVSPPPSYDVTIQAVRHGVFGPVAMHWPLALAAHRDIRATLDGAEPGFKLGARGRSRHLPRLLQHVPAGPASAQLIQPRRRVPPLLPEPQTPIAPADIAHTLSRLTVTMRDIAREANTSLVRRLTANLSVADAGQGPEARSGVWRPDETDAVPVSSFAMLDTGAAQFVAFDPAHPDTAVPLSFDRARVDPMCRGTTLIGMAQVYPEGIPHFNVFFSVDALPALVSFTDTTTVLNVVKFSMTRTPNAHTSLSSGPLAQSNREKLDAALQSPELFSIVRETVIGFGCWVLGLDSDMAGIRQLLNTLRGDECTSPETMARVWSMVVAILSSRGQADRLPALPDLESLAMDSLALAQFAVSRLPTAFLGLSETSGSTTLAHGTYARWLTTVASV</sequence>
<proteinExistence type="predicted"/>
<dbReference type="OrthoDB" id="10259630at2759"/>
<gene>
    <name evidence="1" type="ORF">J8273_4960</name>
</gene>
<keyword evidence="2" id="KW-1185">Reference proteome</keyword>
<dbReference type="AlphaFoldDB" id="A0A8J6DZD9"/>
<evidence type="ECO:0000313" key="2">
    <source>
        <dbReference type="Proteomes" id="UP000717585"/>
    </source>
</evidence>
<dbReference type="Proteomes" id="UP000717585">
    <property type="component" value="Unassembled WGS sequence"/>
</dbReference>
<name>A0A8J6DZD9_9EUKA</name>
<evidence type="ECO:0000313" key="1">
    <source>
        <dbReference type="EMBL" id="KAG9393489.1"/>
    </source>
</evidence>
<protein>
    <submittedName>
        <fullName evidence="1">TPR repeat</fullName>
    </submittedName>
</protein>
<reference evidence="1" key="1">
    <citation type="submission" date="2021-05" db="EMBL/GenBank/DDBJ databases">
        <title>A free-living protist that lacks canonical eukaryotic 1 DNA replication and segregation systems.</title>
        <authorList>
            <person name="Salas-Leiva D.E."/>
            <person name="Tromer E.C."/>
            <person name="Curtis B.A."/>
            <person name="Jerlstrom-Hultqvist J."/>
            <person name="Kolisko M."/>
            <person name="Yi Z."/>
            <person name="Salas-Leiva J.S."/>
            <person name="Gallot-Lavallee L."/>
            <person name="Kops G.J.P.L."/>
            <person name="Archibald J.M."/>
            <person name="Simpson A.G.B."/>
            <person name="Roger A.J."/>
        </authorList>
    </citation>
    <scope>NUCLEOTIDE SEQUENCE</scope>
    <source>
        <strain evidence="1">BICM</strain>
    </source>
</reference>